<evidence type="ECO:0000313" key="3">
    <source>
        <dbReference type="Proteomes" id="UP000315103"/>
    </source>
</evidence>
<feature type="domain" description="Calcineurin-like phosphoesterase" evidence="1">
    <location>
        <begin position="1"/>
        <end position="228"/>
    </location>
</feature>
<dbReference type="OrthoDB" id="113290at2"/>
<dbReference type="AlphaFoldDB" id="A0A558ARU1"/>
<dbReference type="Proteomes" id="UP000315103">
    <property type="component" value="Unassembled WGS sequence"/>
</dbReference>
<dbReference type="GO" id="GO:0016787">
    <property type="term" value="F:hydrolase activity"/>
    <property type="evidence" value="ECO:0007669"/>
    <property type="project" value="UniProtKB-KW"/>
</dbReference>
<protein>
    <submittedName>
        <fullName evidence="2">Phosphohydrolase</fullName>
    </submittedName>
</protein>
<proteinExistence type="predicted"/>
<keyword evidence="2" id="KW-0378">Hydrolase</keyword>
<dbReference type="InterPro" id="IPR029052">
    <property type="entry name" value="Metallo-depent_PP-like"/>
</dbReference>
<keyword evidence="3" id="KW-1185">Reference proteome</keyword>
<evidence type="ECO:0000313" key="2">
    <source>
        <dbReference type="EMBL" id="TVT26970.1"/>
    </source>
</evidence>
<dbReference type="RefSeq" id="WP_145289880.1">
    <property type="nucleotide sequence ID" value="NZ_VMSJ01000005.1"/>
</dbReference>
<sequence length="269" mass="31828">MKIGIIADLHIDRIRTEYTIEDFRQVLSREILGRNIDLLLIAGDISNDYRTTSDFIQSLMESTDIDIRFVPGNHDYWQPEGISSTEVYRFYKEHPQCLIESPLILDDDWAIVGHSGWYDYSYADPRFTLEKLASGKFYGGTWQDKVRIDWPVDDPELSRTFAESVQKDLETVKDRNVILMTHVVTHHRFTVPTPHRLFDFYNAFIGTSDFDTFYKDYPIRYSIMGHVHFRHQFEEDGIRYICPCLGYQREWRTDDLTAEVRNTFRVVEI</sequence>
<dbReference type="Gene3D" id="3.60.21.10">
    <property type="match status" value="1"/>
</dbReference>
<dbReference type="SUPFAM" id="SSF56300">
    <property type="entry name" value="Metallo-dependent phosphatases"/>
    <property type="match status" value="1"/>
</dbReference>
<evidence type="ECO:0000259" key="1">
    <source>
        <dbReference type="Pfam" id="PF00149"/>
    </source>
</evidence>
<name>A0A558ARU1_9STAP</name>
<dbReference type="NCBIfam" id="TIGR03729">
    <property type="entry name" value="acc_ester"/>
    <property type="match status" value="1"/>
</dbReference>
<dbReference type="Pfam" id="PF00149">
    <property type="entry name" value="Metallophos"/>
    <property type="match status" value="1"/>
</dbReference>
<dbReference type="InterPro" id="IPR004843">
    <property type="entry name" value="Calcineurin-like_PHP"/>
</dbReference>
<organism evidence="2 3">
    <name type="scientific">Salinicoccus cyprini</name>
    <dbReference type="NCBI Taxonomy" id="2493691"/>
    <lineage>
        <taxon>Bacteria</taxon>
        <taxon>Bacillati</taxon>
        <taxon>Bacillota</taxon>
        <taxon>Bacilli</taxon>
        <taxon>Bacillales</taxon>
        <taxon>Staphylococcaceae</taxon>
        <taxon>Salinicoccus</taxon>
    </lineage>
</organism>
<gene>
    <name evidence="2" type="ORF">FO441_10750</name>
</gene>
<reference evidence="2 3" key="1">
    <citation type="submission" date="2019-07" db="EMBL/GenBank/DDBJ databases">
        <title>Salinicoccus cyprini sp. nov., isolated from gastro-intestinal tract of mirror carp, Cyprinus carpio var. specularis, collected from Gobind Sagar Reservoir, Himachal Pradesh, India.</title>
        <authorList>
            <person name="Talwar C."/>
            <person name="Singh A.K."/>
            <person name="Lal R."/>
            <person name="Negi R.K."/>
        </authorList>
    </citation>
    <scope>NUCLEOTIDE SEQUENCE [LARGE SCALE GENOMIC DNA]</scope>
    <source>
        <strain evidence="2 3">CT19</strain>
    </source>
</reference>
<dbReference type="PANTHER" id="PTHR31302">
    <property type="entry name" value="TRANSMEMBRANE PROTEIN WITH METALLOPHOSPHOESTERASE DOMAIN-RELATED"/>
    <property type="match status" value="1"/>
</dbReference>
<dbReference type="PANTHER" id="PTHR31302:SF22">
    <property type="entry name" value="PHOSPHOESTERASE"/>
    <property type="match status" value="1"/>
</dbReference>
<comment type="caution">
    <text evidence="2">The sequence shown here is derived from an EMBL/GenBank/DDBJ whole genome shotgun (WGS) entry which is preliminary data.</text>
</comment>
<dbReference type="EMBL" id="VMSJ01000005">
    <property type="protein sequence ID" value="TVT26970.1"/>
    <property type="molecule type" value="Genomic_DNA"/>
</dbReference>
<accession>A0A558ARU1</accession>
<dbReference type="InterPro" id="IPR051158">
    <property type="entry name" value="Metallophosphoesterase_sf"/>
</dbReference>
<dbReference type="InterPro" id="IPR022302">
    <property type="entry name" value="Phosphoesterase_putative"/>
</dbReference>